<sequence length="269" mass="28793">MGMRALGSLRRVRHLNCGTFRARLGGPALVSHVVVCEFEHGLALIDSGLGTDDVAHANSRLGVGFRLLLPTLDPAEAAVTQLDAMGFSAADVAHIVLTHMDLDHLGGAADFPSATVHTSAVEQSSATTRTDAAAKVRYRAPQLRAVKNRTSGYSDFPDELFGFAGHMVHDSVCAIPMPGHTAGHCAIAIDDPQRGWLLHAGDAFHHRRAITGQSSGRSISMVETALADDRRQLRENQRRLADLAARTAGPQIFCAHDPVQFRALADSAR</sequence>
<dbReference type="Pfam" id="PF00753">
    <property type="entry name" value="Lactamase_B"/>
    <property type="match status" value="1"/>
</dbReference>
<evidence type="ECO:0000313" key="8">
    <source>
        <dbReference type="Proteomes" id="UP000632454"/>
    </source>
</evidence>
<evidence type="ECO:0000256" key="5">
    <source>
        <dbReference type="ARBA" id="ARBA00022833"/>
    </source>
</evidence>
<keyword evidence="8" id="KW-1185">Reference proteome</keyword>
<dbReference type="PANTHER" id="PTHR42978">
    <property type="entry name" value="QUORUM-QUENCHING LACTONASE YTNP-RELATED-RELATED"/>
    <property type="match status" value="1"/>
</dbReference>
<evidence type="ECO:0000313" key="7">
    <source>
        <dbReference type="EMBL" id="GGF43462.1"/>
    </source>
</evidence>
<keyword evidence="3" id="KW-0479">Metal-binding</keyword>
<gene>
    <name evidence="7" type="ORF">GCM10007298_43910</name>
</gene>
<organism evidence="7 8">
    <name type="scientific">Williamsia phyllosphaerae</name>
    <dbReference type="NCBI Taxonomy" id="885042"/>
    <lineage>
        <taxon>Bacteria</taxon>
        <taxon>Bacillati</taxon>
        <taxon>Actinomycetota</taxon>
        <taxon>Actinomycetes</taxon>
        <taxon>Mycobacteriales</taxon>
        <taxon>Nocardiaceae</taxon>
        <taxon>Williamsia</taxon>
    </lineage>
</organism>
<name>A0ABQ1V8V7_9NOCA</name>
<comment type="caution">
    <text evidence="7">The sequence shown here is derived from an EMBL/GenBank/DDBJ whole genome shotgun (WGS) entry which is preliminary data.</text>
</comment>
<keyword evidence="4" id="KW-0378">Hydrolase</keyword>
<evidence type="ECO:0000259" key="6">
    <source>
        <dbReference type="SMART" id="SM00849"/>
    </source>
</evidence>
<dbReference type="Proteomes" id="UP000632454">
    <property type="component" value="Unassembled WGS sequence"/>
</dbReference>
<dbReference type="SUPFAM" id="SSF56281">
    <property type="entry name" value="Metallo-hydrolase/oxidoreductase"/>
    <property type="match status" value="1"/>
</dbReference>
<dbReference type="EMBL" id="BMCS01000003">
    <property type="protein sequence ID" value="GGF43462.1"/>
    <property type="molecule type" value="Genomic_DNA"/>
</dbReference>
<feature type="domain" description="Metallo-beta-lactamase" evidence="6">
    <location>
        <begin position="28"/>
        <end position="256"/>
    </location>
</feature>
<evidence type="ECO:0000256" key="1">
    <source>
        <dbReference type="ARBA" id="ARBA00001947"/>
    </source>
</evidence>
<dbReference type="PANTHER" id="PTHR42978:SF7">
    <property type="entry name" value="METALLO-HYDROLASE RV2300C-RELATED"/>
    <property type="match status" value="1"/>
</dbReference>
<comment type="cofactor">
    <cofactor evidence="1">
        <name>Zn(2+)</name>
        <dbReference type="ChEBI" id="CHEBI:29105"/>
    </cofactor>
</comment>
<evidence type="ECO:0000256" key="2">
    <source>
        <dbReference type="ARBA" id="ARBA00007749"/>
    </source>
</evidence>
<accession>A0ABQ1V8V7</accession>
<evidence type="ECO:0000256" key="3">
    <source>
        <dbReference type="ARBA" id="ARBA00022723"/>
    </source>
</evidence>
<dbReference type="SMART" id="SM00849">
    <property type="entry name" value="Lactamase_B"/>
    <property type="match status" value="1"/>
</dbReference>
<comment type="similarity">
    <text evidence="2">Belongs to the metallo-beta-lactamase superfamily.</text>
</comment>
<evidence type="ECO:0000256" key="4">
    <source>
        <dbReference type="ARBA" id="ARBA00022801"/>
    </source>
</evidence>
<reference evidence="8" key="1">
    <citation type="journal article" date="2019" name="Int. J. Syst. Evol. Microbiol.">
        <title>The Global Catalogue of Microorganisms (GCM) 10K type strain sequencing project: providing services to taxonomists for standard genome sequencing and annotation.</title>
        <authorList>
            <consortium name="The Broad Institute Genomics Platform"/>
            <consortium name="The Broad Institute Genome Sequencing Center for Infectious Disease"/>
            <person name="Wu L."/>
            <person name="Ma J."/>
        </authorList>
    </citation>
    <scope>NUCLEOTIDE SEQUENCE [LARGE SCALE GENOMIC DNA]</scope>
    <source>
        <strain evidence="8">CCM 7855</strain>
    </source>
</reference>
<keyword evidence="5" id="KW-0862">Zinc</keyword>
<dbReference type="InterPro" id="IPR036866">
    <property type="entry name" value="RibonucZ/Hydroxyglut_hydro"/>
</dbReference>
<dbReference type="InterPro" id="IPR001279">
    <property type="entry name" value="Metallo-B-lactamas"/>
</dbReference>
<dbReference type="Gene3D" id="3.60.15.10">
    <property type="entry name" value="Ribonuclease Z/Hydroxyacylglutathione hydrolase-like"/>
    <property type="match status" value="1"/>
</dbReference>
<proteinExistence type="inferred from homology"/>
<protein>
    <submittedName>
        <fullName evidence="7">Metallo-hydrolase</fullName>
    </submittedName>
</protein>
<dbReference type="InterPro" id="IPR051013">
    <property type="entry name" value="MBL_superfamily_lactonases"/>
</dbReference>